<dbReference type="Proteomes" id="UP000595460">
    <property type="component" value="Chromosome"/>
</dbReference>
<name>A0ABX7BXK9_9HYPH</name>
<dbReference type="CDD" id="cd08900">
    <property type="entry name" value="SRPBCC_CalC_Aha1-like_7"/>
    <property type="match status" value="1"/>
</dbReference>
<sequence length="151" mass="16937">MAERSIAHGTFVLERIYAASPSRVFRAWADPAIKQRWFGGGAAPKIFEFREGGRELVESGEGEFQFGFDVRYEDIVENNRIIYTYYMTMGGQRISVSVAAIELFAEGDGTRMTVTEHGCFLDGLDKMEQRRRGTEQLLAALGDELARQGAN</sequence>
<dbReference type="EMBL" id="CP068047">
    <property type="protein sequence ID" value="QQR34556.1"/>
    <property type="molecule type" value="Genomic_DNA"/>
</dbReference>
<keyword evidence="4" id="KW-1185">Reference proteome</keyword>
<dbReference type="Gene3D" id="3.30.530.20">
    <property type="match status" value="1"/>
</dbReference>
<comment type="similarity">
    <text evidence="1">Belongs to the AHA1 family.</text>
</comment>
<proteinExistence type="inferred from homology"/>
<accession>A0ABX7BXK9</accession>
<dbReference type="Pfam" id="PF08327">
    <property type="entry name" value="AHSA1"/>
    <property type="match status" value="1"/>
</dbReference>
<dbReference type="SUPFAM" id="SSF55961">
    <property type="entry name" value="Bet v1-like"/>
    <property type="match status" value="1"/>
</dbReference>
<organism evidence="3 4">
    <name type="scientific">Devosia oryziradicis</name>
    <dbReference type="NCBI Taxonomy" id="2801335"/>
    <lineage>
        <taxon>Bacteria</taxon>
        <taxon>Pseudomonadati</taxon>
        <taxon>Pseudomonadota</taxon>
        <taxon>Alphaproteobacteria</taxon>
        <taxon>Hyphomicrobiales</taxon>
        <taxon>Devosiaceae</taxon>
        <taxon>Devosia</taxon>
    </lineage>
</organism>
<evidence type="ECO:0000313" key="3">
    <source>
        <dbReference type="EMBL" id="QQR34556.1"/>
    </source>
</evidence>
<dbReference type="RefSeq" id="WP_201652405.1">
    <property type="nucleotide sequence ID" value="NZ_CP068047.1"/>
</dbReference>
<dbReference type="InterPro" id="IPR013538">
    <property type="entry name" value="ASHA1/2-like_C"/>
</dbReference>
<reference evidence="3 4" key="1">
    <citation type="submission" date="2021-01" db="EMBL/GenBank/DDBJ databases">
        <title>Genome seq and assembly of Devosia sp. G19.</title>
        <authorList>
            <person name="Chhetri G."/>
        </authorList>
    </citation>
    <scope>NUCLEOTIDE SEQUENCE [LARGE SCALE GENOMIC DNA]</scope>
    <source>
        <strain evidence="3 4">G19</strain>
    </source>
</reference>
<evidence type="ECO:0000256" key="1">
    <source>
        <dbReference type="ARBA" id="ARBA00006817"/>
    </source>
</evidence>
<gene>
    <name evidence="3" type="ORF">JI749_09140</name>
</gene>
<dbReference type="InterPro" id="IPR023393">
    <property type="entry name" value="START-like_dom_sf"/>
</dbReference>
<feature type="domain" description="Activator of Hsp90 ATPase homologue 1/2-like C-terminal" evidence="2">
    <location>
        <begin position="19"/>
        <end position="143"/>
    </location>
</feature>
<evidence type="ECO:0000259" key="2">
    <source>
        <dbReference type="Pfam" id="PF08327"/>
    </source>
</evidence>
<evidence type="ECO:0000313" key="4">
    <source>
        <dbReference type="Proteomes" id="UP000595460"/>
    </source>
</evidence>
<protein>
    <submittedName>
        <fullName evidence="3">SRPBCC family protein</fullName>
    </submittedName>
</protein>